<proteinExistence type="predicted"/>
<dbReference type="SUPFAM" id="SSF69360">
    <property type="entry name" value="Cell wall binding repeat"/>
    <property type="match status" value="1"/>
</dbReference>
<dbReference type="EMBL" id="PSQG01000020">
    <property type="protein sequence ID" value="RCH42657.1"/>
    <property type="molecule type" value="Genomic_DNA"/>
</dbReference>
<comment type="caution">
    <text evidence="3">The sequence shown here is derived from an EMBL/GenBank/DDBJ whole genome shotgun (WGS) entry which is preliminary data.</text>
</comment>
<evidence type="ECO:0000256" key="1">
    <source>
        <dbReference type="SAM" id="SignalP"/>
    </source>
</evidence>
<keyword evidence="1" id="KW-0732">Signal</keyword>
<dbReference type="Gene3D" id="3.10.620.30">
    <property type="match status" value="1"/>
</dbReference>
<dbReference type="Proteomes" id="UP000253208">
    <property type="component" value="Unassembled WGS sequence"/>
</dbReference>
<evidence type="ECO:0000259" key="2">
    <source>
        <dbReference type="Pfam" id="PF01841"/>
    </source>
</evidence>
<evidence type="ECO:0000313" key="3">
    <source>
        <dbReference type="EMBL" id="RCH42657.1"/>
    </source>
</evidence>
<gene>
    <name evidence="3" type="ORF">C4886_13650</name>
</gene>
<protein>
    <submittedName>
        <fullName evidence="3">Transglutaminase domain-containing protein</fullName>
    </submittedName>
</protein>
<feature type="chain" id="PRO_5038771321" evidence="1">
    <location>
        <begin position="22"/>
        <end position="319"/>
    </location>
</feature>
<dbReference type="InterPro" id="IPR038765">
    <property type="entry name" value="Papain-like_cys_pep_sf"/>
</dbReference>
<dbReference type="Gene3D" id="2.10.270.10">
    <property type="entry name" value="Cholin Binding"/>
    <property type="match status" value="1"/>
</dbReference>
<accession>A0A367FW43</accession>
<evidence type="ECO:0000313" key="4">
    <source>
        <dbReference type="Proteomes" id="UP000253208"/>
    </source>
</evidence>
<dbReference type="RefSeq" id="WP_021653022.1">
    <property type="nucleotide sequence ID" value="NZ_PSQG01000020.1"/>
</dbReference>
<dbReference type="SUPFAM" id="SSF54001">
    <property type="entry name" value="Cysteine proteinases"/>
    <property type="match status" value="1"/>
</dbReference>
<dbReference type="Pfam" id="PF01841">
    <property type="entry name" value="Transglut_core"/>
    <property type="match status" value="1"/>
</dbReference>
<sequence>MKRLKLFFMAMVMLFAVQICTVSVTCETQAATTTATVKKKTGLYREKGKYYYYTKGRKIRNQWKTVKGKRYYFGPKYYALTYHNKIGSRIYVFDTAGRLLNGKTSRIVNVGKYSYYVNKYGNPSKGWLCLPDRNLYYADSWGRFYKNRTLEGIRFNGKGQAVKNDMRSLKLHCIGVVQNITRSGMSKSQKLQACWSYVINNTYYSSAYYPNLNQNDWWRMTAWRTLATGKGNCYGYACAFAALAREIGYDPYVVCGRVPGTRDGAGDGFTRHSWVIINGLHYDPEGQAKGWHTGVYGSYSYGMDNQIQKTVNFRTGRGN</sequence>
<organism evidence="3 4">
    <name type="scientific">Blautia obeum</name>
    <dbReference type="NCBI Taxonomy" id="40520"/>
    <lineage>
        <taxon>Bacteria</taxon>
        <taxon>Bacillati</taxon>
        <taxon>Bacillota</taxon>
        <taxon>Clostridia</taxon>
        <taxon>Lachnospirales</taxon>
        <taxon>Lachnospiraceae</taxon>
        <taxon>Blautia</taxon>
    </lineage>
</organism>
<name>A0A367FW43_9FIRM</name>
<feature type="domain" description="Transglutaminase-like" evidence="2">
    <location>
        <begin position="176"/>
        <end position="275"/>
    </location>
</feature>
<feature type="signal peptide" evidence="1">
    <location>
        <begin position="1"/>
        <end position="21"/>
    </location>
</feature>
<dbReference type="AlphaFoldDB" id="A0A367FW43"/>
<dbReference type="InterPro" id="IPR002931">
    <property type="entry name" value="Transglutaminase-like"/>
</dbReference>
<reference evidence="3 4" key="1">
    <citation type="submission" date="2018-02" db="EMBL/GenBank/DDBJ databases">
        <title>Complete genome sequencing of Faecalibacterium prausnitzii strains isolated from the human gut.</title>
        <authorList>
            <person name="Fitzgerald B.C."/>
            <person name="Shkoporov A.N."/>
            <person name="Ross P.R."/>
            <person name="Hill C."/>
        </authorList>
    </citation>
    <scope>NUCLEOTIDE SEQUENCE [LARGE SCALE GENOMIC DNA]</scope>
    <source>
        <strain evidence="3 4">APC942/31-1</strain>
    </source>
</reference>